<dbReference type="PANTHER" id="PTHR38537:SF8">
    <property type="entry name" value="FILAMIN-A"/>
    <property type="match status" value="1"/>
</dbReference>
<evidence type="ECO:0000313" key="4">
    <source>
        <dbReference type="EMBL" id="CAD9399150.1"/>
    </source>
</evidence>
<feature type="repeat" description="Filamin" evidence="2">
    <location>
        <begin position="104"/>
        <end position="203"/>
    </location>
</feature>
<dbReference type="Pfam" id="PF00630">
    <property type="entry name" value="Filamin"/>
    <property type="match status" value="1"/>
</dbReference>
<accession>A0A7S2BJV6</accession>
<dbReference type="PROSITE" id="PS50194">
    <property type="entry name" value="FILAMIN_REPEAT"/>
    <property type="match status" value="5"/>
</dbReference>
<feature type="repeat" description="Filamin" evidence="2">
    <location>
        <begin position="885"/>
        <end position="951"/>
    </location>
</feature>
<name>A0A7S2BJV6_9EUKA</name>
<feature type="compositionally biased region" description="Acidic residues" evidence="3">
    <location>
        <begin position="305"/>
        <end position="315"/>
    </location>
</feature>
<proteinExistence type="predicted"/>
<evidence type="ECO:0000256" key="3">
    <source>
        <dbReference type="SAM" id="MobiDB-lite"/>
    </source>
</evidence>
<dbReference type="GO" id="GO:0051015">
    <property type="term" value="F:actin filament binding"/>
    <property type="evidence" value="ECO:0007669"/>
    <property type="project" value="InterPro"/>
</dbReference>
<gene>
    <name evidence="4" type="ORF">CBRE1094_LOCUS2189</name>
</gene>
<dbReference type="InterPro" id="IPR013783">
    <property type="entry name" value="Ig-like_fold"/>
</dbReference>
<feature type="compositionally biased region" description="Polar residues" evidence="3">
    <location>
        <begin position="1126"/>
        <end position="1137"/>
    </location>
</feature>
<organism evidence="4">
    <name type="scientific">Haptolina brevifila</name>
    <dbReference type="NCBI Taxonomy" id="156173"/>
    <lineage>
        <taxon>Eukaryota</taxon>
        <taxon>Haptista</taxon>
        <taxon>Haptophyta</taxon>
        <taxon>Prymnesiophyceae</taxon>
        <taxon>Prymnesiales</taxon>
        <taxon>Prymnesiaceae</taxon>
        <taxon>Haptolina</taxon>
    </lineage>
</organism>
<dbReference type="EMBL" id="HBGU01004071">
    <property type="protein sequence ID" value="CAD9399150.1"/>
    <property type="molecule type" value="Transcribed_RNA"/>
</dbReference>
<dbReference type="SUPFAM" id="SSF81296">
    <property type="entry name" value="E set domains"/>
    <property type="match status" value="3"/>
</dbReference>
<dbReference type="AlphaFoldDB" id="A0A7S2BJV6"/>
<feature type="compositionally biased region" description="Low complexity" evidence="3">
    <location>
        <begin position="1078"/>
        <end position="1097"/>
    </location>
</feature>
<feature type="compositionally biased region" description="Low complexity" evidence="3">
    <location>
        <begin position="1157"/>
        <end position="1169"/>
    </location>
</feature>
<dbReference type="Gene3D" id="2.60.40.10">
    <property type="entry name" value="Immunoglobulins"/>
    <property type="match status" value="4"/>
</dbReference>
<dbReference type="PANTHER" id="PTHR38537">
    <property type="entry name" value="JITTERBUG, ISOFORM N"/>
    <property type="match status" value="1"/>
</dbReference>
<feature type="region of interest" description="Disordered" evidence="3">
    <location>
        <begin position="262"/>
        <end position="332"/>
    </location>
</feature>
<reference evidence="4" key="1">
    <citation type="submission" date="2021-01" db="EMBL/GenBank/DDBJ databases">
        <authorList>
            <person name="Corre E."/>
            <person name="Pelletier E."/>
            <person name="Niang G."/>
            <person name="Scheremetjew M."/>
            <person name="Finn R."/>
            <person name="Kale V."/>
            <person name="Holt S."/>
            <person name="Cochrane G."/>
            <person name="Meng A."/>
            <person name="Brown T."/>
            <person name="Cohen L."/>
        </authorList>
    </citation>
    <scope>NUCLEOTIDE SEQUENCE</scope>
    <source>
        <strain evidence="4">UTEX LB 985</strain>
    </source>
</reference>
<keyword evidence="1" id="KW-0677">Repeat</keyword>
<dbReference type="SMART" id="SM00557">
    <property type="entry name" value="IG_FLMN"/>
    <property type="match status" value="4"/>
</dbReference>
<dbReference type="InterPro" id="IPR014756">
    <property type="entry name" value="Ig_E-set"/>
</dbReference>
<dbReference type="InterPro" id="IPR044801">
    <property type="entry name" value="Filamin"/>
</dbReference>
<feature type="repeat" description="Filamin" evidence="2">
    <location>
        <begin position="557"/>
        <end position="592"/>
    </location>
</feature>
<protein>
    <submittedName>
        <fullName evidence="4">Uncharacterized protein</fullName>
    </submittedName>
</protein>
<feature type="non-terminal residue" evidence="4">
    <location>
        <position position="1"/>
    </location>
</feature>
<feature type="compositionally biased region" description="Basic residues" evidence="3">
    <location>
        <begin position="1170"/>
        <end position="1180"/>
    </location>
</feature>
<evidence type="ECO:0000256" key="2">
    <source>
        <dbReference type="PROSITE-ProRule" id="PRU00087"/>
    </source>
</evidence>
<feature type="region of interest" description="Disordered" evidence="3">
    <location>
        <begin position="1072"/>
        <end position="1180"/>
    </location>
</feature>
<feature type="repeat" description="Filamin" evidence="2">
    <location>
        <begin position="698"/>
        <end position="817"/>
    </location>
</feature>
<feature type="repeat" description="Filamin" evidence="2">
    <location>
        <begin position="614"/>
        <end position="696"/>
    </location>
</feature>
<feature type="region of interest" description="Disordered" evidence="3">
    <location>
        <begin position="391"/>
        <end position="454"/>
    </location>
</feature>
<dbReference type="GO" id="GO:0030036">
    <property type="term" value="P:actin cytoskeleton organization"/>
    <property type="evidence" value="ECO:0007669"/>
    <property type="project" value="InterPro"/>
</dbReference>
<sequence length="1180" mass="125349">VLSLTQVQMEDEDGLLRAVIAARAAMVQEGLDPDAAKDTIGFMSRKEPLVWDNGKKVTPVQMKKALRDAKNLMPKVEEPEVVVEAPKVTQRAIDANGGVMVEHPHDTAAVECRVTGRGLYEAAVRHTAEFYIEARDATGTRKTCGGDAFFVAIRGTTRVRARIIDNQDGTYKVDWRPPQSGTYSIAVSYFGNTLPGSPFTLTASTPLPYAPNCSVKGSALANAIARSTQSFQVSFKDKLGNTAQAVDLDVYVEPMPIAGISAGTQLAPEDGSAEEEAPAPAPAKEHDGKNHKRGHRNDEGKALDGVEEGLEEDMITDITPAPGEAESTTRNRTIRVKAVTPLVIREGEELDSTQIGYVQPGELVTVIQEKVSRGKVRAMIALQSISRLPEAVLQDGSPRRGSAPNTARGSAAGSPPTSPTGLGRQNAMGDTITSSETPSEPVGQSLESSSPQTHEEIAATVAESGIDGLAGKIGWVTLMKGGKKLVTSRVRQSAGSRRQHQQQWVRRMANDAAYHKDSGAPDNKVALELLSDPTGVGFAFGGIYPGTLHARGALFESHSVSYSIGLVGQYLLHVRLRQQAAALPGSPFHLSVLPGKAHAHSTNLPMQTVTGTVGMGSEMGCGVTISTADIMGNACIYGGAEVTGECVGSNDVTSSIVDNGDGTYYLHWNSERSGKFNVAIKIFGNHIVGSPTSIKLTSTTPDLSKTEVFGKGLTSAVAGIPSRFRLKFFDQYTNAALPGTTSKFGLALLKSGEKNKEAKVHEHTMVCVNEDAGEYEITFTANKDGVFDLHLWSEELDSRATKSERVPLPGSPFHLQVSPGAASPDMSFVDGYAKESRAVDNKHNSGKASQQDAANSTNSIIAGDTITMRPQICDELGNPAPLPDGALDVQINFPDGTKQDLNSNSLKLTIQSKGGLTTYDIRHEATHAGEHEVHLLLDGAQIKGSPVCFSVEPAAPEVKMSKVELPPEPQPLYSNQTYTLVLKTYDRFGNRMRTGGLPVAGRLQLIKQGVHDLTTLMPNNHSIEVVDNDDGSYDVRVTLIKIASTVKAFVNMDKNIPAQGGELPPVQLVFIPEDGEKPTGAPAGAAALAAPDPTGAPSFTASRPPTPPPAENQKQSISPSPAAEYQKQQLPEPTSSPGADGEEISIRGGTPEFVRPKATVAVAAETAKTSAKKTPRSPAR</sequence>
<dbReference type="InterPro" id="IPR001298">
    <property type="entry name" value="Filamin/ABP280_rpt"/>
</dbReference>
<dbReference type="InterPro" id="IPR017868">
    <property type="entry name" value="Filamin/ABP280_repeat-like"/>
</dbReference>
<evidence type="ECO:0000256" key="1">
    <source>
        <dbReference type="ARBA" id="ARBA00022737"/>
    </source>
</evidence>